<dbReference type="Proteomes" id="UP001500668">
    <property type="component" value="Unassembled WGS sequence"/>
</dbReference>
<evidence type="ECO:0000313" key="1">
    <source>
        <dbReference type="EMBL" id="GAA0611987.1"/>
    </source>
</evidence>
<keyword evidence="2" id="KW-1185">Reference proteome</keyword>
<protein>
    <submittedName>
        <fullName evidence="1">Uncharacterized protein</fullName>
    </submittedName>
</protein>
<comment type="caution">
    <text evidence="1">The sequence shown here is derived from an EMBL/GenBank/DDBJ whole genome shotgun (WGS) entry which is preliminary data.</text>
</comment>
<dbReference type="RefSeq" id="WP_344076318.1">
    <property type="nucleotide sequence ID" value="NZ_BAAACA010000034.1"/>
</dbReference>
<name>A0ABP3RLP5_9ACTN</name>
<accession>A0ABP3RLP5</accession>
<proteinExistence type="predicted"/>
<dbReference type="EMBL" id="BAAACA010000034">
    <property type="protein sequence ID" value="GAA0611987.1"/>
    <property type="molecule type" value="Genomic_DNA"/>
</dbReference>
<gene>
    <name evidence="1" type="ORF">GCM10010394_47250</name>
</gene>
<reference evidence="2" key="1">
    <citation type="journal article" date="2019" name="Int. J. Syst. Evol. Microbiol.">
        <title>The Global Catalogue of Microorganisms (GCM) 10K type strain sequencing project: providing services to taxonomists for standard genome sequencing and annotation.</title>
        <authorList>
            <consortium name="The Broad Institute Genomics Platform"/>
            <consortium name="The Broad Institute Genome Sequencing Center for Infectious Disease"/>
            <person name="Wu L."/>
            <person name="Ma J."/>
        </authorList>
    </citation>
    <scope>NUCLEOTIDE SEQUENCE [LARGE SCALE GENOMIC DNA]</scope>
    <source>
        <strain evidence="2">JCM 5067</strain>
    </source>
</reference>
<evidence type="ECO:0000313" key="2">
    <source>
        <dbReference type="Proteomes" id="UP001500668"/>
    </source>
</evidence>
<sequence>MDKAHRRRFGPEFVAAQREKYGHRQPQGRMLSYDLAVEDRYEPWRAWLDEQLALLPEREAEAFAANLGRDQNFWPYNIELAAGAALRERGFTVEYERRWGTLTPDWTVTDAAGAPIALVEVLTHSPPKAMFSRMRDWHELAQRVREIPVPVVLTVAGHPDRPLDPPVDARAAKQIAQALRRWLLSPLDLVSFTSHGYTFRIMADHRTGGPIQAPFLGAVLEAPSQMAGVVSAQPLAAVGIKEKLHKYRDLAQEASLPLILAAGSHRFTGLTVRHFDDLLSGANTVSVQFGYGDTFIHPPIEVQPGRPRRWAMPPDLAGVLWIDHDNFPSFTTHWRPNSQALRPAPAPFTPGH</sequence>
<organism evidence="1 2">
    <name type="scientific">Streptomyces crystallinus</name>
    <dbReference type="NCBI Taxonomy" id="68191"/>
    <lineage>
        <taxon>Bacteria</taxon>
        <taxon>Bacillati</taxon>
        <taxon>Actinomycetota</taxon>
        <taxon>Actinomycetes</taxon>
        <taxon>Kitasatosporales</taxon>
        <taxon>Streptomycetaceae</taxon>
        <taxon>Streptomyces</taxon>
    </lineage>
</organism>